<evidence type="ECO:0000313" key="1">
    <source>
        <dbReference type="EMBL" id="CAE7225642.1"/>
    </source>
</evidence>
<proteinExistence type="predicted"/>
<dbReference type="Proteomes" id="UP000663827">
    <property type="component" value="Unassembled WGS sequence"/>
</dbReference>
<dbReference type="Pfam" id="PF13489">
    <property type="entry name" value="Methyltransf_23"/>
    <property type="match status" value="1"/>
</dbReference>
<organism evidence="1 2">
    <name type="scientific">Rhizoctonia solani</name>
    <dbReference type="NCBI Taxonomy" id="456999"/>
    <lineage>
        <taxon>Eukaryota</taxon>
        <taxon>Fungi</taxon>
        <taxon>Dikarya</taxon>
        <taxon>Basidiomycota</taxon>
        <taxon>Agaricomycotina</taxon>
        <taxon>Agaricomycetes</taxon>
        <taxon>Cantharellales</taxon>
        <taxon>Ceratobasidiaceae</taxon>
        <taxon>Rhizoctonia</taxon>
    </lineage>
</organism>
<dbReference type="Gene3D" id="3.40.50.150">
    <property type="entry name" value="Vaccinia Virus protein VP39"/>
    <property type="match status" value="1"/>
</dbReference>
<gene>
    <name evidence="1" type="ORF">RDB_LOCUS174600</name>
</gene>
<name>A0A8H3I3A8_9AGAM</name>
<dbReference type="SUPFAM" id="SSF53335">
    <property type="entry name" value="S-adenosyl-L-methionine-dependent methyltransferases"/>
    <property type="match status" value="1"/>
</dbReference>
<sequence length="379" mass="43082">MDELELEDNPVYFVDDFQDDDSDMDSVHTGISELTAHTMSTLTSDAVTEYFHEINGRMFPIDENIPTLFPTDHAEVRRLELQHLELKVLLKGNYFGPVKEVLAENESGRRKRVLDLLTADGTCRATVAFGDALELISIPHRVREMAAEFPHVDFTSVDIVPLVPHTRVANILSYEVYDLYNGIAEHDETFDVVHLRHAMPKIRDIPGLLLEVHRVLRPGGLFLYGEYQNNGFDASTPDHSATTTAPYLIQALRFAREIYARQGAYAYAFRDVPPLLDPSCPIWAKEKRKGFTDIRGEEKMVPAGAWHPMPRMREVGLITQQVWCELWRSLRATFLSDGGMNVEEVDELINGAIDELINPGPRRLYGKYHVLYAFKPVSI</sequence>
<protein>
    <submittedName>
        <fullName evidence="1">Uncharacterized protein</fullName>
    </submittedName>
</protein>
<comment type="caution">
    <text evidence="1">The sequence shown here is derived from an EMBL/GenBank/DDBJ whole genome shotgun (WGS) entry which is preliminary data.</text>
</comment>
<dbReference type="InterPro" id="IPR029063">
    <property type="entry name" value="SAM-dependent_MTases_sf"/>
</dbReference>
<dbReference type="CDD" id="cd02440">
    <property type="entry name" value="AdoMet_MTases"/>
    <property type="match status" value="1"/>
</dbReference>
<dbReference type="EMBL" id="CAJNJQ010006283">
    <property type="protein sequence ID" value="CAE7225642.1"/>
    <property type="molecule type" value="Genomic_DNA"/>
</dbReference>
<dbReference type="AlphaFoldDB" id="A0A8H3I3A8"/>
<reference evidence="1" key="1">
    <citation type="submission" date="2021-01" db="EMBL/GenBank/DDBJ databases">
        <authorList>
            <person name="Kaushik A."/>
        </authorList>
    </citation>
    <scope>NUCLEOTIDE SEQUENCE</scope>
    <source>
        <strain evidence="1">AG5</strain>
    </source>
</reference>
<accession>A0A8H3I3A8</accession>
<evidence type="ECO:0000313" key="2">
    <source>
        <dbReference type="Proteomes" id="UP000663827"/>
    </source>
</evidence>